<name>A0A0L7KYM8_OPEBR</name>
<reference evidence="4 5" key="1">
    <citation type="journal article" date="2015" name="Genome Biol. Evol.">
        <title>The genome of winter moth (Operophtera brumata) provides a genomic perspective on sexual dimorphism and phenology.</title>
        <authorList>
            <person name="Derks M.F."/>
            <person name="Smit S."/>
            <person name="Salis L."/>
            <person name="Schijlen E."/>
            <person name="Bossers A."/>
            <person name="Mateman C."/>
            <person name="Pijl A.S."/>
            <person name="de Ridder D."/>
            <person name="Groenen M.A."/>
            <person name="Visser M.E."/>
            <person name="Megens H.J."/>
        </authorList>
    </citation>
    <scope>NUCLEOTIDE SEQUENCE [LARGE SCALE GENOMIC DNA]</scope>
    <source>
        <strain evidence="4">WM2013NL</strain>
        <tissue evidence="4">Head and thorax</tissue>
    </source>
</reference>
<evidence type="ECO:0000313" key="4">
    <source>
        <dbReference type="EMBL" id="KOB68383.1"/>
    </source>
</evidence>
<evidence type="ECO:0000259" key="3">
    <source>
        <dbReference type="PROSITE" id="PS50157"/>
    </source>
</evidence>
<accession>A0A0L7KYM8</accession>
<dbReference type="AlphaFoldDB" id="A0A0L7KYM8"/>
<feature type="compositionally biased region" description="Low complexity" evidence="2">
    <location>
        <begin position="48"/>
        <end position="59"/>
    </location>
</feature>
<dbReference type="SUPFAM" id="SSF57667">
    <property type="entry name" value="beta-beta-alpha zinc fingers"/>
    <property type="match status" value="1"/>
</dbReference>
<protein>
    <recommendedName>
        <fullName evidence="3">C2H2-type domain-containing protein</fullName>
    </recommendedName>
</protein>
<evidence type="ECO:0000256" key="2">
    <source>
        <dbReference type="SAM" id="MobiDB-lite"/>
    </source>
</evidence>
<dbReference type="InterPro" id="IPR013087">
    <property type="entry name" value="Znf_C2H2_type"/>
</dbReference>
<dbReference type="SMART" id="SM00355">
    <property type="entry name" value="ZnF_C2H2"/>
    <property type="match status" value="2"/>
</dbReference>
<organism evidence="4 5">
    <name type="scientific">Operophtera brumata</name>
    <name type="common">Winter moth</name>
    <name type="synonym">Phalaena brumata</name>
    <dbReference type="NCBI Taxonomy" id="104452"/>
    <lineage>
        <taxon>Eukaryota</taxon>
        <taxon>Metazoa</taxon>
        <taxon>Ecdysozoa</taxon>
        <taxon>Arthropoda</taxon>
        <taxon>Hexapoda</taxon>
        <taxon>Insecta</taxon>
        <taxon>Pterygota</taxon>
        <taxon>Neoptera</taxon>
        <taxon>Endopterygota</taxon>
        <taxon>Lepidoptera</taxon>
        <taxon>Glossata</taxon>
        <taxon>Ditrysia</taxon>
        <taxon>Geometroidea</taxon>
        <taxon>Geometridae</taxon>
        <taxon>Larentiinae</taxon>
        <taxon>Operophtera</taxon>
    </lineage>
</organism>
<evidence type="ECO:0000256" key="1">
    <source>
        <dbReference type="PROSITE-ProRule" id="PRU00042"/>
    </source>
</evidence>
<dbReference type="InterPro" id="IPR036236">
    <property type="entry name" value="Znf_C2H2_sf"/>
</dbReference>
<dbReference type="Gene3D" id="3.30.160.60">
    <property type="entry name" value="Classic Zinc Finger"/>
    <property type="match status" value="1"/>
</dbReference>
<feature type="compositionally biased region" description="Pro residues" evidence="2">
    <location>
        <begin position="27"/>
        <end position="38"/>
    </location>
</feature>
<gene>
    <name evidence="4" type="ORF">OBRU01_18335</name>
</gene>
<evidence type="ECO:0000313" key="5">
    <source>
        <dbReference type="Proteomes" id="UP000037510"/>
    </source>
</evidence>
<dbReference type="EMBL" id="JTDY01004251">
    <property type="protein sequence ID" value="KOB68383.1"/>
    <property type="molecule type" value="Genomic_DNA"/>
</dbReference>
<feature type="domain" description="C2H2-type" evidence="3">
    <location>
        <begin position="111"/>
        <end position="138"/>
    </location>
</feature>
<comment type="caution">
    <text evidence="4">The sequence shown here is derived from an EMBL/GenBank/DDBJ whole genome shotgun (WGS) entry which is preliminary data.</text>
</comment>
<dbReference type="Proteomes" id="UP000037510">
    <property type="component" value="Unassembled WGS sequence"/>
</dbReference>
<keyword evidence="1" id="KW-0863">Zinc-finger</keyword>
<keyword evidence="1" id="KW-0862">Zinc</keyword>
<feature type="region of interest" description="Disordered" evidence="2">
    <location>
        <begin position="23"/>
        <end position="87"/>
    </location>
</feature>
<dbReference type="PROSITE" id="PS50157">
    <property type="entry name" value="ZINC_FINGER_C2H2_2"/>
    <property type="match status" value="2"/>
</dbReference>
<proteinExistence type="predicted"/>
<sequence>MTRSKKITEEDVPVQTTTLAILKTVKSPPPRAPAPAPVSAPDHANKGAAPGRAPVAAPADAKENKASPKSSPRTPKSASSPSSKSESCYNIFPRNERLALPCAQYKTERGYKCPNCQRCYNARKNLVRHVTLECGRDPKYRCPYCAYSKHRRNELKKHIEKKHTVLGVTPDATSTPPAPPAAHAAV</sequence>
<feature type="compositionally biased region" description="Low complexity" evidence="2">
    <location>
        <begin position="67"/>
        <end position="87"/>
    </location>
</feature>
<feature type="domain" description="C2H2-type" evidence="3">
    <location>
        <begin position="140"/>
        <end position="164"/>
    </location>
</feature>
<dbReference type="GO" id="GO:0008270">
    <property type="term" value="F:zinc ion binding"/>
    <property type="evidence" value="ECO:0007669"/>
    <property type="project" value="UniProtKB-KW"/>
</dbReference>
<keyword evidence="5" id="KW-1185">Reference proteome</keyword>
<keyword evidence="1" id="KW-0479">Metal-binding</keyword>